<keyword evidence="2" id="KW-0472">Membrane</keyword>
<sequence>MARRAAPISGLPDGGMISRSRMLQGQGLSTVPTVPVIILAASPGIPIQLIDMEAQQRRLRNEELRSRRILKTAGTSVREAADEPAGAAAQRHEIGQDAGDVDRGTTDLERSVIMLSLTDSLSSVQPQGRFARALSAIFGLKAANPIADPRLEALRAYAVRYRTRSVRDGCGDVVTAMAAGANAEALATARRIIDARAAYRPTRISAGTRIFEGSAALAAASWLFHTLMQELGDTIPALVVTLLAATTIFSWMLPRNPR</sequence>
<accession>A0ABT9ELS4</accession>
<feature type="transmembrane region" description="Helical" evidence="2">
    <location>
        <begin position="234"/>
        <end position="253"/>
    </location>
</feature>
<comment type="caution">
    <text evidence="3">The sequence shown here is derived from an EMBL/GenBank/DDBJ whole genome shotgun (WGS) entry which is preliminary data.</text>
</comment>
<proteinExistence type="predicted"/>
<dbReference type="Proteomes" id="UP001230685">
    <property type="component" value="Unassembled WGS sequence"/>
</dbReference>
<keyword evidence="4" id="KW-1185">Reference proteome</keyword>
<feature type="compositionally biased region" description="Basic and acidic residues" evidence="1">
    <location>
        <begin position="90"/>
        <end position="102"/>
    </location>
</feature>
<gene>
    <name evidence="3" type="ORF">Q5H91_11145</name>
</gene>
<dbReference type="EMBL" id="JAUUDS010000005">
    <property type="protein sequence ID" value="MDP1027772.1"/>
    <property type="molecule type" value="Genomic_DNA"/>
</dbReference>
<evidence type="ECO:0000256" key="1">
    <source>
        <dbReference type="SAM" id="MobiDB-lite"/>
    </source>
</evidence>
<dbReference type="RefSeq" id="WP_305173481.1">
    <property type="nucleotide sequence ID" value="NZ_JAUUDS010000005.1"/>
</dbReference>
<evidence type="ECO:0000256" key="2">
    <source>
        <dbReference type="SAM" id="Phobius"/>
    </source>
</evidence>
<feature type="region of interest" description="Disordered" evidence="1">
    <location>
        <begin position="75"/>
        <end position="102"/>
    </location>
</feature>
<evidence type="ECO:0000313" key="3">
    <source>
        <dbReference type="EMBL" id="MDP1027772.1"/>
    </source>
</evidence>
<keyword evidence="2" id="KW-1133">Transmembrane helix</keyword>
<name>A0ABT9ELS4_9SPHN</name>
<protein>
    <recommendedName>
        <fullName evidence="5">Type II secretion system protein GspF domain-containing protein</fullName>
    </recommendedName>
</protein>
<evidence type="ECO:0008006" key="5">
    <source>
        <dbReference type="Google" id="ProtNLM"/>
    </source>
</evidence>
<reference evidence="3 4" key="1">
    <citation type="submission" date="2023-07" db="EMBL/GenBank/DDBJ databases">
        <authorList>
            <person name="Kim M.K."/>
        </authorList>
    </citation>
    <scope>NUCLEOTIDE SEQUENCE [LARGE SCALE GENOMIC DNA]</scope>
    <source>
        <strain evidence="3 4">KR1UV-12</strain>
    </source>
</reference>
<evidence type="ECO:0000313" key="4">
    <source>
        <dbReference type="Proteomes" id="UP001230685"/>
    </source>
</evidence>
<keyword evidence="2" id="KW-0812">Transmembrane</keyword>
<organism evidence="3 4">
    <name type="scientific">Sphingomonas aurea</name>
    <dbReference type="NCBI Taxonomy" id="3063994"/>
    <lineage>
        <taxon>Bacteria</taxon>
        <taxon>Pseudomonadati</taxon>
        <taxon>Pseudomonadota</taxon>
        <taxon>Alphaproteobacteria</taxon>
        <taxon>Sphingomonadales</taxon>
        <taxon>Sphingomonadaceae</taxon>
        <taxon>Sphingomonas</taxon>
    </lineage>
</organism>